<accession>A0A2T9Z186</accession>
<gene>
    <name evidence="4" type="ORF">BB559_001650</name>
</gene>
<dbReference type="OrthoDB" id="2320368at2759"/>
<comment type="similarity">
    <text evidence="1">Belongs to the universal ribosomal protein uS2 family.</text>
</comment>
<dbReference type="PANTHER" id="PTHR12534">
    <property type="entry name" value="30S RIBOSOMAL PROTEIN S2 PROKARYOTIC AND ORGANELLAR"/>
    <property type="match status" value="1"/>
</dbReference>
<evidence type="ECO:0000256" key="1">
    <source>
        <dbReference type="ARBA" id="ARBA00006242"/>
    </source>
</evidence>
<dbReference type="GO" id="GO:0003735">
    <property type="term" value="F:structural constituent of ribosome"/>
    <property type="evidence" value="ECO:0007669"/>
    <property type="project" value="InterPro"/>
</dbReference>
<dbReference type="Gene3D" id="1.10.287.610">
    <property type="entry name" value="Helix hairpin bin"/>
    <property type="match status" value="1"/>
</dbReference>
<dbReference type="PROSITE" id="PS00962">
    <property type="entry name" value="RIBOSOMAL_S2_1"/>
    <property type="match status" value="1"/>
</dbReference>
<organism evidence="4 5">
    <name type="scientific">Furculomyces boomerangus</name>
    <dbReference type="NCBI Taxonomy" id="61424"/>
    <lineage>
        <taxon>Eukaryota</taxon>
        <taxon>Fungi</taxon>
        <taxon>Fungi incertae sedis</taxon>
        <taxon>Zoopagomycota</taxon>
        <taxon>Kickxellomycotina</taxon>
        <taxon>Harpellomycetes</taxon>
        <taxon>Harpellales</taxon>
        <taxon>Harpellaceae</taxon>
        <taxon>Furculomyces</taxon>
    </lineage>
</organism>
<dbReference type="Gene3D" id="3.40.50.10490">
    <property type="entry name" value="Glucose-6-phosphate isomerase like protein, domain 1"/>
    <property type="match status" value="1"/>
</dbReference>
<dbReference type="GO" id="GO:0006412">
    <property type="term" value="P:translation"/>
    <property type="evidence" value="ECO:0007669"/>
    <property type="project" value="InterPro"/>
</dbReference>
<evidence type="ECO:0008006" key="6">
    <source>
        <dbReference type="Google" id="ProtNLM"/>
    </source>
</evidence>
<dbReference type="EMBL" id="MBFT01000082">
    <property type="protein sequence ID" value="PVU98350.1"/>
    <property type="molecule type" value="Genomic_DNA"/>
</dbReference>
<dbReference type="NCBIfam" id="TIGR01011">
    <property type="entry name" value="rpsB_bact"/>
    <property type="match status" value="1"/>
</dbReference>
<dbReference type="PRINTS" id="PR00395">
    <property type="entry name" value="RIBOSOMALS2"/>
</dbReference>
<dbReference type="InterPro" id="IPR018130">
    <property type="entry name" value="Ribosomal_uS2_CS"/>
</dbReference>
<dbReference type="Proteomes" id="UP000245699">
    <property type="component" value="Unassembled WGS sequence"/>
</dbReference>
<dbReference type="InterPro" id="IPR005706">
    <property type="entry name" value="Ribosomal_uS2_bac/mit/plastid"/>
</dbReference>
<sequence length="336" mass="36970">MLTRRIIRLGQIANQSRRFLGNVPVSNDSSVSTESGVDKEILEVEPVKKELSKDEKARISNHLNSLIPSLDQIGGKATRDGKSRMGLDELRISDLVAAGVHLGHSKELWHPMNMNTIFGLRNGIHIINLEHTMAALRRAAGLVKLVAYKGGIILFVGTKESIRNVTLDAAFNCNQYYVIDKWVAGTLTNAGPLLSKQSSYIQEKLDVPEAAELVGTQKEDVGTNKKKSRYQQRMQEQQKKAEMESNAINVFKPDLIVALNPIDLKTMLSESVRSHVPTIGIADTNFDPRKLTFSIPGNDDSVASVGFIANYLSNAALAGKNARKAKMAELVALKRK</sequence>
<evidence type="ECO:0000256" key="3">
    <source>
        <dbReference type="ARBA" id="ARBA00023274"/>
    </source>
</evidence>
<name>A0A2T9Z186_9FUNG</name>
<keyword evidence="3" id="KW-0687">Ribonucleoprotein</keyword>
<evidence type="ECO:0000313" key="4">
    <source>
        <dbReference type="EMBL" id="PVU98350.1"/>
    </source>
</evidence>
<keyword evidence="5" id="KW-1185">Reference proteome</keyword>
<dbReference type="STRING" id="61424.A0A2T9Z186"/>
<proteinExistence type="inferred from homology"/>
<dbReference type="CDD" id="cd01425">
    <property type="entry name" value="RPS2"/>
    <property type="match status" value="1"/>
</dbReference>
<evidence type="ECO:0000313" key="5">
    <source>
        <dbReference type="Proteomes" id="UP000245699"/>
    </source>
</evidence>
<dbReference type="Pfam" id="PF00318">
    <property type="entry name" value="Ribosomal_S2"/>
    <property type="match status" value="1"/>
</dbReference>
<dbReference type="AlphaFoldDB" id="A0A2T9Z186"/>
<dbReference type="PANTHER" id="PTHR12534:SF0">
    <property type="entry name" value="SMALL RIBOSOMAL SUBUNIT PROTEIN US2M"/>
    <property type="match status" value="1"/>
</dbReference>
<protein>
    <recommendedName>
        <fullName evidence="6">Ribosomal protein S2</fullName>
    </recommendedName>
</protein>
<comment type="caution">
    <text evidence="4">The sequence shown here is derived from an EMBL/GenBank/DDBJ whole genome shotgun (WGS) entry which is preliminary data.</text>
</comment>
<dbReference type="SUPFAM" id="SSF52313">
    <property type="entry name" value="Ribosomal protein S2"/>
    <property type="match status" value="1"/>
</dbReference>
<dbReference type="InterPro" id="IPR001865">
    <property type="entry name" value="Ribosomal_uS2"/>
</dbReference>
<dbReference type="InterPro" id="IPR023591">
    <property type="entry name" value="Ribosomal_uS2_flav_dom_sf"/>
</dbReference>
<keyword evidence="2" id="KW-0689">Ribosomal protein</keyword>
<reference evidence="4 5" key="1">
    <citation type="journal article" date="2018" name="MBio">
        <title>Comparative Genomics Reveals the Core Gene Toolbox for the Fungus-Insect Symbiosis.</title>
        <authorList>
            <person name="Wang Y."/>
            <person name="Stata M."/>
            <person name="Wang W."/>
            <person name="Stajich J.E."/>
            <person name="White M.M."/>
            <person name="Moncalvo J.M."/>
        </authorList>
    </citation>
    <scope>NUCLEOTIDE SEQUENCE [LARGE SCALE GENOMIC DNA]</scope>
    <source>
        <strain evidence="4 5">AUS-77-4</strain>
    </source>
</reference>
<evidence type="ECO:0000256" key="2">
    <source>
        <dbReference type="ARBA" id="ARBA00022980"/>
    </source>
</evidence>
<dbReference type="HAMAP" id="MF_00291_B">
    <property type="entry name" value="Ribosomal_uS2_B"/>
    <property type="match status" value="1"/>
</dbReference>
<dbReference type="GO" id="GO:0005763">
    <property type="term" value="C:mitochondrial small ribosomal subunit"/>
    <property type="evidence" value="ECO:0007669"/>
    <property type="project" value="TreeGrafter"/>
</dbReference>